<dbReference type="EMBL" id="JBHRVA010000003">
    <property type="protein sequence ID" value="MFC3303323.1"/>
    <property type="molecule type" value="Genomic_DNA"/>
</dbReference>
<keyword evidence="3" id="KW-1185">Reference proteome</keyword>
<name>A0ABV7ME38_9PROT</name>
<dbReference type="Proteomes" id="UP001595607">
    <property type="component" value="Unassembled WGS sequence"/>
</dbReference>
<feature type="transmembrane region" description="Helical" evidence="1">
    <location>
        <begin position="56"/>
        <end position="75"/>
    </location>
</feature>
<feature type="transmembrane region" description="Helical" evidence="1">
    <location>
        <begin position="12"/>
        <end position="36"/>
    </location>
</feature>
<evidence type="ECO:0000256" key="1">
    <source>
        <dbReference type="SAM" id="Phobius"/>
    </source>
</evidence>
<evidence type="ECO:0000313" key="3">
    <source>
        <dbReference type="Proteomes" id="UP001595607"/>
    </source>
</evidence>
<organism evidence="2 3">
    <name type="scientific">Parvularcula lutaonensis</name>
    <dbReference type="NCBI Taxonomy" id="491923"/>
    <lineage>
        <taxon>Bacteria</taxon>
        <taxon>Pseudomonadati</taxon>
        <taxon>Pseudomonadota</taxon>
        <taxon>Alphaproteobacteria</taxon>
        <taxon>Parvularculales</taxon>
        <taxon>Parvularculaceae</taxon>
        <taxon>Parvularcula</taxon>
    </lineage>
</organism>
<dbReference type="PROSITE" id="PS51257">
    <property type="entry name" value="PROKAR_LIPOPROTEIN"/>
    <property type="match status" value="1"/>
</dbReference>
<gene>
    <name evidence="2" type="ORF">ACFONP_11325</name>
</gene>
<keyword evidence="1" id="KW-0472">Membrane</keyword>
<dbReference type="RefSeq" id="WP_189575784.1">
    <property type="nucleotide sequence ID" value="NZ_BMXU01000002.1"/>
</dbReference>
<sequence>MRASRTGRITAGGGILAGLGAVIGSSCCFLPVLLVNLGLSSAVVGHLALFARYQEWFLGAGVIFGVSALAFAAASKQPLRPWLVAAVFVIALLLATSLILPNYEGQLLRWASGR</sequence>
<reference evidence="3" key="1">
    <citation type="journal article" date="2019" name="Int. J. Syst. Evol. Microbiol.">
        <title>The Global Catalogue of Microorganisms (GCM) 10K type strain sequencing project: providing services to taxonomists for standard genome sequencing and annotation.</title>
        <authorList>
            <consortium name="The Broad Institute Genomics Platform"/>
            <consortium name="The Broad Institute Genome Sequencing Center for Infectious Disease"/>
            <person name="Wu L."/>
            <person name="Ma J."/>
        </authorList>
    </citation>
    <scope>NUCLEOTIDE SEQUENCE [LARGE SCALE GENOMIC DNA]</scope>
    <source>
        <strain evidence="3">KCTC 22245</strain>
    </source>
</reference>
<feature type="transmembrane region" description="Helical" evidence="1">
    <location>
        <begin position="82"/>
        <end position="100"/>
    </location>
</feature>
<proteinExistence type="predicted"/>
<accession>A0ABV7ME38</accession>
<keyword evidence="1" id="KW-0812">Transmembrane</keyword>
<evidence type="ECO:0000313" key="2">
    <source>
        <dbReference type="EMBL" id="MFC3303323.1"/>
    </source>
</evidence>
<comment type="caution">
    <text evidence="2">The sequence shown here is derived from an EMBL/GenBank/DDBJ whole genome shotgun (WGS) entry which is preliminary data.</text>
</comment>
<keyword evidence="1" id="KW-1133">Transmembrane helix</keyword>
<protein>
    <recommendedName>
        <fullName evidence="4">Mercury ion transport protein</fullName>
    </recommendedName>
</protein>
<evidence type="ECO:0008006" key="4">
    <source>
        <dbReference type="Google" id="ProtNLM"/>
    </source>
</evidence>